<feature type="compositionally biased region" description="Basic and acidic residues" evidence="1">
    <location>
        <begin position="388"/>
        <end position="397"/>
    </location>
</feature>
<feature type="compositionally biased region" description="Basic and acidic residues" evidence="1">
    <location>
        <begin position="413"/>
        <end position="428"/>
    </location>
</feature>
<evidence type="ECO:0000313" key="3">
    <source>
        <dbReference type="Proteomes" id="UP000631114"/>
    </source>
</evidence>
<comment type="caution">
    <text evidence="2">The sequence shown here is derived from an EMBL/GenBank/DDBJ whole genome shotgun (WGS) entry which is preliminary data.</text>
</comment>
<dbReference type="PANTHER" id="PTHR32091">
    <property type="entry name" value="EUKARYOTIC TRANSLATION INITIATION FACTOR 4B"/>
    <property type="match status" value="1"/>
</dbReference>
<feature type="compositionally biased region" description="Low complexity" evidence="1">
    <location>
        <begin position="134"/>
        <end position="145"/>
    </location>
</feature>
<proteinExistence type="predicted"/>
<keyword evidence="3" id="KW-1185">Reference proteome</keyword>
<feature type="compositionally biased region" description="Basic and acidic residues" evidence="1">
    <location>
        <begin position="90"/>
        <end position="100"/>
    </location>
</feature>
<evidence type="ECO:0000256" key="1">
    <source>
        <dbReference type="SAM" id="MobiDB-lite"/>
    </source>
</evidence>
<dbReference type="PANTHER" id="PTHR32091:SF4">
    <property type="entry name" value="OS07G0546100 PROTEIN"/>
    <property type="match status" value="1"/>
</dbReference>
<dbReference type="Proteomes" id="UP000631114">
    <property type="component" value="Unassembled WGS sequence"/>
</dbReference>
<feature type="compositionally biased region" description="Basic and acidic residues" evidence="1">
    <location>
        <begin position="474"/>
        <end position="520"/>
    </location>
</feature>
<sequence length="617" mass="68616">MSKKKAFSGSTMTLKDFHGGSIPSDLPLPSAPGIVVRPTDRSGFDRQIPNAWGNRSDHRIRPGSSGNNNRNNNNYDEKSNFFTHSSHMGRNFDEDERKPLDGVSIPRRTVSDDTFRGGPVRSEPKPDSPVGRFSSRSVTSPVSQSANPVRFSGSTNVHTQIHSGGQQVGGALVPNAWGTRKEVASVNEPVPSSNWTGPNAVSRFAQASALEKVSSGRWQSKHLVVNQPDVEAIRFSDDTDFRSNSFSGVENERGDFNGMRGRYEEKSRVVEDESLGGGNVYYQERVMPQMYTEAKEPNLSFNREVIRPASTECKLGGSQMQPVIPADVVERPKIKLLPRSKPLETSEPPIVDYKQGYRPPSNPGHVETVIELHASEISTKPGSSGSDGGKRAVERPRLNLKPRSQPLEQSEGIAERERKGLFGGARPRELVLKERGVDDIVINNVELSQPSNRLKQDQPKTEAKLEPVVSVAAHGDKVENIPHERSGKNNERRDNRADMDKTEVRGSWRNENWRNTREPEQQQQQQQDWRPEPESWRRPAEQPNSPPPDSAGLRYGKAASAMELAQAFSRSNSGPKTADRVSAQRALPGRNQIPFSRLTDTREFYSGPTPRRQINGY</sequence>
<dbReference type="GO" id="GO:0003743">
    <property type="term" value="F:translation initiation factor activity"/>
    <property type="evidence" value="ECO:0007669"/>
    <property type="project" value="InterPro"/>
</dbReference>
<dbReference type="GO" id="GO:0003729">
    <property type="term" value="F:mRNA binding"/>
    <property type="evidence" value="ECO:0007669"/>
    <property type="project" value="TreeGrafter"/>
</dbReference>
<feature type="region of interest" description="Disordered" evidence="1">
    <location>
        <begin position="1"/>
        <end position="149"/>
    </location>
</feature>
<reference evidence="2 3" key="1">
    <citation type="submission" date="2020-10" db="EMBL/GenBank/DDBJ databases">
        <title>The Coptis chinensis genome and diversification of protoberbering-type alkaloids.</title>
        <authorList>
            <person name="Wang B."/>
            <person name="Shu S."/>
            <person name="Song C."/>
            <person name="Liu Y."/>
        </authorList>
    </citation>
    <scope>NUCLEOTIDE SEQUENCE [LARGE SCALE GENOMIC DNA]</scope>
    <source>
        <strain evidence="2">HL-2020</strain>
        <tissue evidence="2">Leaf</tissue>
    </source>
</reference>
<feature type="compositionally biased region" description="Basic and acidic residues" evidence="1">
    <location>
        <begin position="454"/>
        <end position="465"/>
    </location>
</feature>
<evidence type="ECO:0000313" key="2">
    <source>
        <dbReference type="EMBL" id="KAF9608032.1"/>
    </source>
</evidence>
<feature type="compositionally biased region" description="Basic and acidic residues" evidence="1">
    <location>
        <begin position="529"/>
        <end position="540"/>
    </location>
</feature>
<gene>
    <name evidence="2" type="ORF">IFM89_005182</name>
</gene>
<dbReference type="EMBL" id="JADFTS010000004">
    <property type="protein sequence ID" value="KAF9608032.1"/>
    <property type="molecule type" value="Genomic_DNA"/>
</dbReference>
<protein>
    <submittedName>
        <fullName evidence="2">Uncharacterized protein</fullName>
    </submittedName>
</protein>
<dbReference type="AlphaFoldDB" id="A0A835LWX8"/>
<name>A0A835LWX8_9MAGN</name>
<feature type="region of interest" description="Disordered" evidence="1">
    <location>
        <begin position="446"/>
        <end position="617"/>
    </location>
</feature>
<organism evidence="2 3">
    <name type="scientific">Coptis chinensis</name>
    <dbReference type="NCBI Taxonomy" id="261450"/>
    <lineage>
        <taxon>Eukaryota</taxon>
        <taxon>Viridiplantae</taxon>
        <taxon>Streptophyta</taxon>
        <taxon>Embryophyta</taxon>
        <taxon>Tracheophyta</taxon>
        <taxon>Spermatophyta</taxon>
        <taxon>Magnoliopsida</taxon>
        <taxon>Ranunculales</taxon>
        <taxon>Ranunculaceae</taxon>
        <taxon>Coptidoideae</taxon>
        <taxon>Coptis</taxon>
    </lineage>
</organism>
<dbReference type="InterPro" id="IPR010433">
    <property type="entry name" value="EIF-4B_pln"/>
</dbReference>
<feature type="region of interest" description="Disordered" evidence="1">
    <location>
        <begin position="339"/>
        <end position="428"/>
    </location>
</feature>
<dbReference type="OrthoDB" id="48651at2759"/>
<accession>A0A835LWX8</accession>